<dbReference type="SUPFAM" id="SSF53474">
    <property type="entry name" value="alpha/beta-Hydrolases"/>
    <property type="match status" value="1"/>
</dbReference>
<evidence type="ECO:0000313" key="3">
    <source>
        <dbReference type="Proteomes" id="UP001597353"/>
    </source>
</evidence>
<dbReference type="Proteomes" id="UP001597353">
    <property type="component" value="Unassembled WGS sequence"/>
</dbReference>
<reference evidence="3" key="1">
    <citation type="journal article" date="2019" name="Int. J. Syst. Evol. Microbiol.">
        <title>The Global Catalogue of Microorganisms (GCM) 10K type strain sequencing project: providing services to taxonomists for standard genome sequencing and annotation.</title>
        <authorList>
            <consortium name="The Broad Institute Genomics Platform"/>
            <consortium name="The Broad Institute Genome Sequencing Center for Infectious Disease"/>
            <person name="Wu L."/>
            <person name="Ma J."/>
        </authorList>
    </citation>
    <scope>NUCLEOTIDE SEQUENCE [LARGE SCALE GENOMIC DNA]</scope>
    <source>
        <strain evidence="3">CGMCC 4.7242</strain>
    </source>
</reference>
<proteinExistence type="predicted"/>
<sequence>MTPAPFHEDIADGPRGGRAVWITTGDAARLRLVFWPQGEKGRVLILPGRSEYAEKYGPVARALATHGYGAAIPDWRGQGLSDRLIADPRAGHIVHFSQYQNDLQATLDVVRELDGTPPTLMLAHSMGGAIGLRAMTSGLVMRAVAFSAPMWGIRISARALPMAWGLSTAASWLGRLGHRYIPGRGGPDNWLRAEIFNENTLTGDRERFDWMIAQLGAHPELGIGGATLGWLNAALRETAALRRLPSPAVPAYVALGSEERIVSDSAIRARVARWPGAVLEEYPSARHEIMMERPHLRDRFLGHVAALFDAHV</sequence>
<keyword evidence="2" id="KW-0378">Hydrolase</keyword>
<dbReference type="Gene3D" id="3.40.50.1820">
    <property type="entry name" value="alpha/beta hydrolase"/>
    <property type="match status" value="1"/>
</dbReference>
<organism evidence="2 3">
    <name type="scientific">Halodurantibacterium flavum</name>
    <dbReference type="NCBI Taxonomy" id="1382802"/>
    <lineage>
        <taxon>Bacteria</taxon>
        <taxon>Pseudomonadati</taxon>
        <taxon>Pseudomonadota</taxon>
        <taxon>Alphaproteobacteria</taxon>
        <taxon>Rhodobacterales</taxon>
        <taxon>Paracoccaceae</taxon>
        <taxon>Halodurantibacterium</taxon>
    </lineage>
</organism>
<evidence type="ECO:0000313" key="2">
    <source>
        <dbReference type="EMBL" id="MFD1912396.1"/>
    </source>
</evidence>
<dbReference type="EMBL" id="JBHUGH010000006">
    <property type="protein sequence ID" value="MFD1912396.1"/>
    <property type="molecule type" value="Genomic_DNA"/>
</dbReference>
<dbReference type="PANTHER" id="PTHR11614">
    <property type="entry name" value="PHOSPHOLIPASE-RELATED"/>
    <property type="match status" value="1"/>
</dbReference>
<name>A0ABW4S4I4_9RHOB</name>
<protein>
    <submittedName>
        <fullName evidence="2">Alpha/beta fold hydrolase</fullName>
    </submittedName>
</protein>
<dbReference type="InterPro" id="IPR022742">
    <property type="entry name" value="Hydrolase_4"/>
</dbReference>
<comment type="caution">
    <text evidence="2">The sequence shown here is derived from an EMBL/GenBank/DDBJ whole genome shotgun (WGS) entry which is preliminary data.</text>
</comment>
<gene>
    <name evidence="2" type="ORF">ACFSGJ_09225</name>
</gene>
<feature type="domain" description="Serine aminopeptidase S33" evidence="1">
    <location>
        <begin position="40"/>
        <end position="293"/>
    </location>
</feature>
<dbReference type="InterPro" id="IPR051044">
    <property type="entry name" value="MAG_DAG_Lipase"/>
</dbReference>
<evidence type="ECO:0000259" key="1">
    <source>
        <dbReference type="Pfam" id="PF12146"/>
    </source>
</evidence>
<accession>A0ABW4S4I4</accession>
<keyword evidence="3" id="KW-1185">Reference proteome</keyword>
<dbReference type="Pfam" id="PF12146">
    <property type="entry name" value="Hydrolase_4"/>
    <property type="match status" value="1"/>
</dbReference>
<dbReference type="InterPro" id="IPR029058">
    <property type="entry name" value="AB_hydrolase_fold"/>
</dbReference>
<dbReference type="GO" id="GO:0016787">
    <property type="term" value="F:hydrolase activity"/>
    <property type="evidence" value="ECO:0007669"/>
    <property type="project" value="UniProtKB-KW"/>
</dbReference>